<dbReference type="EMBL" id="UYJE01005183">
    <property type="protein sequence ID" value="VDI34793.1"/>
    <property type="molecule type" value="Genomic_DNA"/>
</dbReference>
<keyword evidence="2" id="KW-0067">ATP-binding</keyword>
<dbReference type="Pfam" id="PF07714">
    <property type="entry name" value="PK_Tyr_Ser-Thr"/>
    <property type="match status" value="2"/>
</dbReference>
<dbReference type="SUPFAM" id="SSF56112">
    <property type="entry name" value="Protein kinase-like (PK-like)"/>
    <property type="match status" value="2"/>
</dbReference>
<gene>
    <name evidence="5" type="ORF">MGAL_10B043701</name>
</gene>
<feature type="domain" description="Protein kinase" evidence="4">
    <location>
        <begin position="775"/>
        <end position="1060"/>
    </location>
</feature>
<feature type="region of interest" description="Disordered" evidence="3">
    <location>
        <begin position="126"/>
        <end position="152"/>
    </location>
</feature>
<feature type="compositionally biased region" description="Polar residues" evidence="3">
    <location>
        <begin position="1459"/>
        <end position="1477"/>
    </location>
</feature>
<evidence type="ECO:0000313" key="5">
    <source>
        <dbReference type="EMBL" id="VDI34793.1"/>
    </source>
</evidence>
<dbReference type="InterPro" id="IPR050198">
    <property type="entry name" value="Non-receptor_tyrosine_kinases"/>
</dbReference>
<name>A0A8B6EH79_MYTGA</name>
<evidence type="ECO:0000259" key="4">
    <source>
        <dbReference type="PROSITE" id="PS50011"/>
    </source>
</evidence>
<dbReference type="PROSITE" id="PS50011">
    <property type="entry name" value="PROTEIN_KINASE_DOM"/>
    <property type="match status" value="2"/>
</dbReference>
<protein>
    <recommendedName>
        <fullName evidence="4">Protein kinase domain-containing protein</fullName>
    </recommendedName>
</protein>
<reference evidence="5" key="1">
    <citation type="submission" date="2018-11" db="EMBL/GenBank/DDBJ databases">
        <authorList>
            <person name="Alioto T."/>
            <person name="Alioto T."/>
        </authorList>
    </citation>
    <scope>NUCLEOTIDE SEQUENCE</scope>
</reference>
<evidence type="ECO:0000313" key="6">
    <source>
        <dbReference type="Proteomes" id="UP000596742"/>
    </source>
</evidence>
<proteinExistence type="predicted"/>
<dbReference type="InterPro" id="IPR000719">
    <property type="entry name" value="Prot_kinase_dom"/>
</dbReference>
<dbReference type="Gene3D" id="1.10.510.10">
    <property type="entry name" value="Transferase(Phosphotransferase) domain 1"/>
    <property type="match status" value="2"/>
</dbReference>
<sequence>MSQLDQGSILFLRCQERDSCIPISNVFSIFENFNLVPSEHIIGKVSFKDLLLISKRFDHVVLMFCDHLKPKLETILQCLKSSKTVIAGIFKETSIENTKYFKQFPVTDVDSLASYVHANFNYEGVSRRREKKQSSTESDGNNETDENKEPTIVGVCKPPNTNELTEYNQVSVDEGQVKNDGLLYIPEECSLNSNMIIDGQSDEVRPTPCLDSTMENSSYVNTDSHQVCVMRCFLLDRCTWTSNLHLALEQHDLSTTDFVVEADVINLEVPRVVEQADFIILVICKHLQQNIRKIKRYLQDVSNKVIISGDLHGLQTKQIFHNFKLFKITDAEPIASYVKTTLSGNRERNEELFYKQHSSDYDDVNSIGGTYKKLRHFKPSHCGFVHSSTLEPGENNRGTFLLAKACFPSVLVRTDSLDNLKRRFYIVGEEEKKELIKQIQNVTLKSLRMSSDYLGLITLLGIADYNIQENIIVTLNHLQLEDNIMNRCLRANDLLTAAKWLIGIVKANFGDSHIMINLLPVVLETISMLYLSTLTITMLHENVKSEIESFCAESDQSLRSLVANHIAGNKDALSGLIHSLLVLLVDFKQRVGISTSLKIGNLKDALMIQENRSRILRDFQNTMCFLEQYTCLAFVANLVMKTMDMEIIDFFDQLIRQSLRKARRKQKMNDVLFSVLHLVTKTVLLRLGKDIDVDFQRTPSQLSWKLAKILNLFLDNDRIGLSLRKRLLIMIEPLLLSSSQQIIVNIIYLLRKHDVKSDEIRQRFVKTISLKLHPINFKIRISSVELGEDFKPEWAAYEGTLVDSTIVTMHMLLPTLSALSKGDVEEYIRKSKKYETDRHTSALQVLHSLHEGVTHRCIIQLFAFQCRPIPLFYVTEKSKDPDLLTYLLNSRHVENQLQTYRLLELVVDIIEAVLFLHEHKIIHRNLTCSAFSIRYQGKTVFLHDFSLATSQASSISEVIGIPVLWSSPESILEDRFDKRTDAWMLGNVVYEVFTRGCHPYTEVYNTPTDQILEYILFSHLKLYKWPCIPNEVHNAILGLTQTLPSDRSEISTIKTKMGLLLNDEKFKDQGSKISVPLDTKQSQELPQLDLNQGNPEIEVPKLIHQLKCIHGGSSNATKISGHTYVNTRLSQRLHSNSLAISPLDLTAQDKPRILKRFGFLDIREPVTLKFLRILPNVDEETYKEVMCLYDSPERHLSQTGQRMQEQNFPFYLKYRTIRGNNLLEFAFTHPFKHRQGNPASNKDDIIHIVVKIAHFISEMHHRHFILGDLCAENLFVSDDTKRVFLPRIGRVLHFDESDGIEDCLLGSMYQDRRRWNPIEVLQHGQYSYESDVYRFAMTVYEFYTALHIHSQDPMADQLTCAPFACVESDVLLDVLYNGAVPPRPKLCPDWLYGILLKCWDRDRTQRPSALWLKNIISRQMGDPLLDIDHTLFDKQLDTEIADYDTPRPEIPLRSKKTDQPTNEHSFQPAVSDQSATASRHDESSGFTLSRGPTVYTRSGRRSSSYRRQSDSSTIGKTEFSLPQRFPSLENLTRDFKGSFSHTSQNQLMHNIHSNTAPRSQPTFVEPERQSLGSHHVKSQPVLSPVLPFQGSVRLQRQVGSLINHNQTSKTSSAPNLPQHQSTIWRRKQDVENRQFKPPHPYTDKRFQTYIDELNDKFSSVTTTGNEHVLNESIERNESNLYLQAVQYV</sequence>
<organism evidence="5 6">
    <name type="scientific">Mytilus galloprovincialis</name>
    <name type="common">Mediterranean mussel</name>
    <dbReference type="NCBI Taxonomy" id="29158"/>
    <lineage>
        <taxon>Eukaryota</taxon>
        <taxon>Metazoa</taxon>
        <taxon>Spiralia</taxon>
        <taxon>Lophotrochozoa</taxon>
        <taxon>Mollusca</taxon>
        <taxon>Bivalvia</taxon>
        <taxon>Autobranchia</taxon>
        <taxon>Pteriomorphia</taxon>
        <taxon>Mytilida</taxon>
        <taxon>Mytiloidea</taxon>
        <taxon>Mytilidae</taxon>
        <taxon>Mytilinae</taxon>
        <taxon>Mytilus</taxon>
    </lineage>
</organism>
<feature type="domain" description="Protein kinase" evidence="4">
    <location>
        <begin position="1103"/>
        <end position="1425"/>
    </location>
</feature>
<keyword evidence="1" id="KW-0547">Nucleotide-binding</keyword>
<feature type="region of interest" description="Disordered" evidence="3">
    <location>
        <begin position="1443"/>
        <end position="1521"/>
    </location>
</feature>
<dbReference type="InterPro" id="IPR011009">
    <property type="entry name" value="Kinase-like_dom_sf"/>
</dbReference>
<dbReference type="GO" id="GO:0004672">
    <property type="term" value="F:protein kinase activity"/>
    <property type="evidence" value="ECO:0007669"/>
    <property type="project" value="InterPro"/>
</dbReference>
<dbReference type="OrthoDB" id="6147007at2759"/>
<feature type="compositionally biased region" description="Basic and acidic residues" evidence="3">
    <location>
        <begin position="1444"/>
        <end position="1458"/>
    </location>
</feature>
<comment type="caution">
    <text evidence="5">The sequence shown here is derived from an EMBL/GenBank/DDBJ whole genome shotgun (WGS) entry which is preliminary data.</text>
</comment>
<evidence type="ECO:0000256" key="1">
    <source>
        <dbReference type="ARBA" id="ARBA00022741"/>
    </source>
</evidence>
<dbReference type="GO" id="GO:0005524">
    <property type="term" value="F:ATP binding"/>
    <property type="evidence" value="ECO:0007669"/>
    <property type="project" value="UniProtKB-KW"/>
</dbReference>
<dbReference type="Proteomes" id="UP000596742">
    <property type="component" value="Unassembled WGS sequence"/>
</dbReference>
<dbReference type="InterPro" id="IPR001245">
    <property type="entry name" value="Ser-Thr/Tyr_kinase_cat_dom"/>
</dbReference>
<evidence type="ECO:0000256" key="3">
    <source>
        <dbReference type="SAM" id="MobiDB-lite"/>
    </source>
</evidence>
<accession>A0A8B6EH79</accession>
<dbReference type="PANTHER" id="PTHR24418">
    <property type="entry name" value="TYROSINE-PROTEIN KINASE"/>
    <property type="match status" value="1"/>
</dbReference>
<evidence type="ECO:0000256" key="2">
    <source>
        <dbReference type="ARBA" id="ARBA00022840"/>
    </source>
</evidence>
<keyword evidence="6" id="KW-1185">Reference proteome</keyword>